<sequence>KVAAISGDARRALEIAKRALEILETSDKPGAKAVDEAFKELFS</sequence>
<dbReference type="EMBL" id="CAJVCH010069402">
    <property type="protein sequence ID" value="CAG7720305.1"/>
    <property type="molecule type" value="Genomic_DNA"/>
</dbReference>
<evidence type="ECO:0000313" key="3">
    <source>
        <dbReference type="Proteomes" id="UP000708208"/>
    </source>
</evidence>
<organism evidence="2 3">
    <name type="scientific">Allacma fusca</name>
    <dbReference type="NCBI Taxonomy" id="39272"/>
    <lineage>
        <taxon>Eukaryota</taxon>
        <taxon>Metazoa</taxon>
        <taxon>Ecdysozoa</taxon>
        <taxon>Arthropoda</taxon>
        <taxon>Hexapoda</taxon>
        <taxon>Collembola</taxon>
        <taxon>Symphypleona</taxon>
        <taxon>Sminthuridae</taxon>
        <taxon>Allacma</taxon>
    </lineage>
</organism>
<name>A0A8J2JMP7_9HEXA</name>
<feature type="domain" description="AAA lid" evidence="1">
    <location>
        <begin position="1"/>
        <end position="25"/>
    </location>
</feature>
<reference evidence="2" key="1">
    <citation type="submission" date="2021-06" db="EMBL/GenBank/DDBJ databases">
        <authorList>
            <person name="Hodson N. C."/>
            <person name="Mongue J. A."/>
            <person name="Jaron S. K."/>
        </authorList>
    </citation>
    <scope>NUCLEOTIDE SEQUENCE</scope>
</reference>
<proteinExistence type="predicted"/>
<protein>
    <recommendedName>
        <fullName evidence="1">AAA lid domain-containing protein</fullName>
    </recommendedName>
</protein>
<evidence type="ECO:0000313" key="2">
    <source>
        <dbReference type="EMBL" id="CAG7720305.1"/>
    </source>
</evidence>
<comment type="caution">
    <text evidence="2">The sequence shown here is derived from an EMBL/GenBank/DDBJ whole genome shotgun (WGS) entry which is preliminary data.</text>
</comment>
<keyword evidence="3" id="KW-1185">Reference proteome</keyword>
<accession>A0A8J2JMP7</accession>
<dbReference type="AlphaFoldDB" id="A0A8J2JMP7"/>
<gene>
    <name evidence="2" type="ORF">AFUS01_LOCUS9591</name>
</gene>
<feature type="non-terminal residue" evidence="2">
    <location>
        <position position="43"/>
    </location>
</feature>
<dbReference type="InterPro" id="IPR041083">
    <property type="entry name" value="AAA_lid_10"/>
</dbReference>
<dbReference type="Proteomes" id="UP000708208">
    <property type="component" value="Unassembled WGS sequence"/>
</dbReference>
<dbReference type="OrthoDB" id="1926878at2759"/>
<evidence type="ECO:0000259" key="1">
    <source>
        <dbReference type="Pfam" id="PF17872"/>
    </source>
</evidence>
<feature type="non-terminal residue" evidence="2">
    <location>
        <position position="1"/>
    </location>
</feature>
<dbReference type="Pfam" id="PF17872">
    <property type="entry name" value="AAA_lid_10"/>
    <property type="match status" value="1"/>
</dbReference>